<reference evidence="2" key="1">
    <citation type="submission" date="2017-05" db="EMBL/GenBank/DDBJ databases">
        <authorList>
            <person name="Varghese N."/>
            <person name="Submissions S."/>
        </authorList>
    </citation>
    <scope>NUCLEOTIDE SEQUENCE</scope>
    <source>
        <strain evidence="2">DSM 45262</strain>
    </source>
</reference>
<protein>
    <submittedName>
        <fullName evidence="2">Uncharacterized protein</fullName>
    </submittedName>
</protein>
<dbReference type="Proteomes" id="UP001157946">
    <property type="component" value="Unassembled WGS sequence"/>
</dbReference>
<comment type="caution">
    <text evidence="2">The sequence shown here is derived from an EMBL/GenBank/DDBJ whole genome shotgun (WGS) entry which is preliminary data.</text>
</comment>
<evidence type="ECO:0000256" key="1">
    <source>
        <dbReference type="SAM" id="Phobius"/>
    </source>
</evidence>
<keyword evidence="1" id="KW-0812">Transmembrane</keyword>
<evidence type="ECO:0000313" key="3">
    <source>
        <dbReference type="Proteomes" id="UP001157946"/>
    </source>
</evidence>
<keyword evidence="1" id="KW-1133">Transmembrane helix</keyword>
<dbReference type="RefSeq" id="WP_102992748.1">
    <property type="nucleotide sequence ID" value="NZ_FXTU01000002.1"/>
</dbReference>
<feature type="transmembrane region" description="Helical" evidence="1">
    <location>
        <begin position="20"/>
        <end position="38"/>
    </location>
</feature>
<gene>
    <name evidence="2" type="ORF">SAMN06265361_10263</name>
</gene>
<accession>A0AA45WKY2</accession>
<sequence>MPIGQPDYVNQLLIPLGADLLLFILKGVVVLLLAGFFVKKYVAPLFKKETKAVEEPSAPAATSEQQS</sequence>
<organism evidence="2 3">
    <name type="scientific">Laceyella tengchongensis</name>
    <dbReference type="NCBI Taxonomy" id="574699"/>
    <lineage>
        <taxon>Bacteria</taxon>
        <taxon>Bacillati</taxon>
        <taxon>Bacillota</taxon>
        <taxon>Bacilli</taxon>
        <taxon>Bacillales</taxon>
        <taxon>Thermoactinomycetaceae</taxon>
        <taxon>Laceyella</taxon>
    </lineage>
</organism>
<keyword evidence="1" id="KW-0472">Membrane</keyword>
<name>A0AA45WKY2_9BACL</name>
<proteinExistence type="predicted"/>
<keyword evidence="3" id="KW-1185">Reference proteome</keyword>
<dbReference type="EMBL" id="FXTU01000002">
    <property type="protein sequence ID" value="SMP08925.1"/>
    <property type="molecule type" value="Genomic_DNA"/>
</dbReference>
<dbReference type="AlphaFoldDB" id="A0AA45WKY2"/>
<evidence type="ECO:0000313" key="2">
    <source>
        <dbReference type="EMBL" id="SMP08925.1"/>
    </source>
</evidence>